<dbReference type="RefSeq" id="WP_233372532.1">
    <property type="nucleotide sequence ID" value="NZ_JAJTWU010000005.1"/>
</dbReference>
<evidence type="ECO:0008006" key="4">
    <source>
        <dbReference type="Google" id="ProtNLM"/>
    </source>
</evidence>
<keyword evidence="3" id="KW-1185">Reference proteome</keyword>
<reference evidence="2 3" key="1">
    <citation type="submission" date="2021-12" db="EMBL/GenBank/DDBJ databases">
        <title>Genome seq of P8.</title>
        <authorList>
            <person name="Seo T."/>
        </authorList>
    </citation>
    <scope>NUCLEOTIDE SEQUENCE [LARGE SCALE GENOMIC DNA]</scope>
    <source>
        <strain evidence="2 3">P8</strain>
    </source>
</reference>
<dbReference type="Proteomes" id="UP001200741">
    <property type="component" value="Unassembled WGS sequence"/>
</dbReference>
<dbReference type="EMBL" id="JAJTWU010000005">
    <property type="protein sequence ID" value="MCE4555519.1"/>
    <property type="molecule type" value="Genomic_DNA"/>
</dbReference>
<feature type="transmembrane region" description="Helical" evidence="1">
    <location>
        <begin position="60"/>
        <end position="78"/>
    </location>
</feature>
<sequence length="162" mass="17988">MHILLGSLSFLALFVVTRQVWPAGILFYQGLGCAVLCAAAQGLAAWRWSTAARPPVAKDALLTLLLAYAFMFTVPTTVDRAYSVRMIQQLASRPEGMSRADMEDWFARHFVAQGGVERRVREQLATGTLEARDGRFVLTERGRWLAGAFGFFQRLFNCGDPA</sequence>
<organism evidence="2 3">
    <name type="scientific">Pelomonas cellulosilytica</name>
    <dbReference type="NCBI Taxonomy" id="2906762"/>
    <lineage>
        <taxon>Bacteria</taxon>
        <taxon>Pseudomonadati</taxon>
        <taxon>Pseudomonadota</taxon>
        <taxon>Betaproteobacteria</taxon>
        <taxon>Burkholderiales</taxon>
        <taxon>Sphaerotilaceae</taxon>
        <taxon>Roseateles</taxon>
    </lineage>
</organism>
<evidence type="ECO:0000256" key="1">
    <source>
        <dbReference type="SAM" id="Phobius"/>
    </source>
</evidence>
<gene>
    <name evidence="2" type="ORF">LXT13_14010</name>
</gene>
<keyword evidence="1" id="KW-0812">Transmembrane</keyword>
<protein>
    <recommendedName>
        <fullName evidence="4">HemN C-terminal domain-containing protein</fullName>
    </recommendedName>
</protein>
<keyword evidence="1" id="KW-0472">Membrane</keyword>
<evidence type="ECO:0000313" key="2">
    <source>
        <dbReference type="EMBL" id="MCE4555519.1"/>
    </source>
</evidence>
<feature type="transmembrane region" description="Helical" evidence="1">
    <location>
        <begin position="28"/>
        <end position="48"/>
    </location>
</feature>
<name>A0ABS8XS21_9BURK</name>
<evidence type="ECO:0000313" key="3">
    <source>
        <dbReference type="Proteomes" id="UP001200741"/>
    </source>
</evidence>
<accession>A0ABS8XS21</accession>
<comment type="caution">
    <text evidence="2">The sequence shown here is derived from an EMBL/GenBank/DDBJ whole genome shotgun (WGS) entry which is preliminary data.</text>
</comment>
<keyword evidence="1" id="KW-1133">Transmembrane helix</keyword>
<proteinExistence type="predicted"/>